<evidence type="ECO:0000313" key="4">
    <source>
        <dbReference type="EMBL" id="KOX76770.1"/>
    </source>
</evidence>
<dbReference type="GO" id="GO:0008270">
    <property type="term" value="F:zinc ion binding"/>
    <property type="evidence" value="ECO:0007669"/>
    <property type="project" value="UniProtKB-KW"/>
</dbReference>
<reference evidence="4 5" key="1">
    <citation type="submission" date="2015-07" db="EMBL/GenBank/DDBJ databases">
        <title>The genome of Melipona quadrifasciata.</title>
        <authorList>
            <person name="Pan H."/>
            <person name="Kapheim K."/>
        </authorList>
    </citation>
    <scope>NUCLEOTIDE SEQUENCE [LARGE SCALE GENOMIC DNA]</scope>
    <source>
        <strain evidence="4">0111107301</strain>
        <tissue evidence="4">Whole body</tissue>
    </source>
</reference>
<proteinExistence type="predicted"/>
<keyword evidence="5" id="KW-1185">Reference proteome</keyword>
<dbReference type="PROSITE" id="PS50157">
    <property type="entry name" value="ZINC_FINGER_C2H2_2"/>
    <property type="match status" value="1"/>
</dbReference>
<keyword evidence="1" id="KW-0862">Zinc</keyword>
<evidence type="ECO:0000256" key="2">
    <source>
        <dbReference type="SAM" id="MobiDB-lite"/>
    </source>
</evidence>
<feature type="domain" description="C2H2-type" evidence="3">
    <location>
        <begin position="40"/>
        <end position="70"/>
    </location>
</feature>
<keyword evidence="1" id="KW-0863">Zinc-finger</keyword>
<dbReference type="SUPFAM" id="SSF57667">
    <property type="entry name" value="beta-beta-alpha zinc fingers"/>
    <property type="match status" value="1"/>
</dbReference>
<organism evidence="4 5">
    <name type="scientific">Melipona quadrifasciata</name>
    <dbReference type="NCBI Taxonomy" id="166423"/>
    <lineage>
        <taxon>Eukaryota</taxon>
        <taxon>Metazoa</taxon>
        <taxon>Ecdysozoa</taxon>
        <taxon>Arthropoda</taxon>
        <taxon>Hexapoda</taxon>
        <taxon>Insecta</taxon>
        <taxon>Pterygota</taxon>
        <taxon>Neoptera</taxon>
        <taxon>Endopterygota</taxon>
        <taxon>Hymenoptera</taxon>
        <taxon>Apocrita</taxon>
        <taxon>Aculeata</taxon>
        <taxon>Apoidea</taxon>
        <taxon>Anthophila</taxon>
        <taxon>Apidae</taxon>
        <taxon>Melipona</taxon>
    </lineage>
</organism>
<dbReference type="Gene3D" id="3.30.160.60">
    <property type="entry name" value="Classic Zinc Finger"/>
    <property type="match status" value="1"/>
</dbReference>
<feature type="region of interest" description="Disordered" evidence="2">
    <location>
        <begin position="60"/>
        <end position="111"/>
    </location>
</feature>
<sequence length="296" mass="33492">MSESVERILQHSLKDYGIVTEQIVRQMNGHMLTHRNKKPYECKAEGCGKSYCDARSLRRHTENHHAGSRVNESVSPSSPTTGPHTPNTPGSNPSTPSTPGATSTTNGHGHPALKQLLATEPTQAQQQKNIPNKKRKKIAKHRTIDSATVNFHSYPKSKAQVREIKVKETESLHNAQVSISRILRKIIQVSVSTKCATKIVDLTIWVVLGFNGKFRVGKVNWRLLCVRYVWYRCLKLDDDFACILLSYESLRHRQFEAHTSEYCTRVASGKIRTAVMLNYRQLNLEKKENDITLGYS</sequence>
<dbReference type="InterPro" id="IPR036236">
    <property type="entry name" value="Znf_C2H2_sf"/>
</dbReference>
<dbReference type="PROSITE" id="PS00028">
    <property type="entry name" value="ZINC_FINGER_C2H2_1"/>
    <property type="match status" value="1"/>
</dbReference>
<evidence type="ECO:0000256" key="1">
    <source>
        <dbReference type="PROSITE-ProRule" id="PRU00042"/>
    </source>
</evidence>
<feature type="compositionally biased region" description="Low complexity" evidence="2">
    <location>
        <begin position="73"/>
        <end position="107"/>
    </location>
</feature>
<dbReference type="OrthoDB" id="5977959at2759"/>
<dbReference type="Proteomes" id="UP000053105">
    <property type="component" value="Unassembled WGS sequence"/>
</dbReference>
<evidence type="ECO:0000313" key="5">
    <source>
        <dbReference type="Proteomes" id="UP000053105"/>
    </source>
</evidence>
<gene>
    <name evidence="4" type="ORF">WN51_11194</name>
</gene>
<evidence type="ECO:0000259" key="3">
    <source>
        <dbReference type="PROSITE" id="PS50157"/>
    </source>
</evidence>
<dbReference type="EMBL" id="KQ435741">
    <property type="protein sequence ID" value="KOX76770.1"/>
    <property type="molecule type" value="Genomic_DNA"/>
</dbReference>
<accession>A0A0M9A3Z8</accession>
<dbReference type="STRING" id="166423.A0A0M9A3Z8"/>
<keyword evidence="1" id="KW-0479">Metal-binding</keyword>
<dbReference type="AlphaFoldDB" id="A0A0M9A3Z8"/>
<protein>
    <recommendedName>
        <fullName evidence="3">C2H2-type domain-containing protein</fullName>
    </recommendedName>
</protein>
<dbReference type="InterPro" id="IPR013087">
    <property type="entry name" value="Znf_C2H2_type"/>
</dbReference>
<name>A0A0M9A3Z8_9HYME</name>